<proteinExistence type="predicted"/>
<dbReference type="Pfam" id="PF26541">
    <property type="entry name" value="MafI2"/>
    <property type="match status" value="1"/>
</dbReference>
<dbReference type="RefSeq" id="WP_345519725.1">
    <property type="nucleotide sequence ID" value="NZ_BAABKM010000002.1"/>
</dbReference>
<reference evidence="2" key="1">
    <citation type="journal article" date="2019" name="Int. J. Syst. Evol. Microbiol.">
        <title>The Global Catalogue of Microorganisms (GCM) 10K type strain sequencing project: providing services to taxonomists for standard genome sequencing and annotation.</title>
        <authorList>
            <consortium name="The Broad Institute Genomics Platform"/>
            <consortium name="The Broad Institute Genome Sequencing Center for Infectious Disease"/>
            <person name="Wu L."/>
            <person name="Ma J."/>
        </authorList>
    </citation>
    <scope>NUCLEOTIDE SEQUENCE [LARGE SCALE GENOMIC DNA]</scope>
    <source>
        <strain evidence="2">JCM 18531</strain>
    </source>
</reference>
<sequence length="102" mass="11352">MADMSTDVMLSMMRALWEQVTSDLRAVAVSHQGSSEQGAVEARFLYEGEVGEVQAECVSSAETYCIADFPPGVSVRFRAVPNATRDLLPGEHWVFMRWEPEP</sequence>
<organism evidence="1 2">
    <name type="scientific">Nocardioides conyzicola</name>
    <dbReference type="NCBI Taxonomy" id="1651781"/>
    <lineage>
        <taxon>Bacteria</taxon>
        <taxon>Bacillati</taxon>
        <taxon>Actinomycetota</taxon>
        <taxon>Actinomycetes</taxon>
        <taxon>Propionibacteriales</taxon>
        <taxon>Nocardioidaceae</taxon>
        <taxon>Nocardioides</taxon>
    </lineage>
</organism>
<keyword evidence="2" id="KW-1185">Reference proteome</keyword>
<evidence type="ECO:0000313" key="2">
    <source>
        <dbReference type="Proteomes" id="UP001499974"/>
    </source>
</evidence>
<dbReference type="EMBL" id="BAABKM010000002">
    <property type="protein sequence ID" value="GAA4696025.1"/>
    <property type="molecule type" value="Genomic_DNA"/>
</dbReference>
<protein>
    <submittedName>
        <fullName evidence="1">Uncharacterized protein</fullName>
    </submittedName>
</protein>
<name>A0ABP8WX75_9ACTN</name>
<comment type="caution">
    <text evidence="1">The sequence shown here is derived from an EMBL/GenBank/DDBJ whole genome shotgun (WGS) entry which is preliminary data.</text>
</comment>
<evidence type="ECO:0000313" key="1">
    <source>
        <dbReference type="EMBL" id="GAA4696025.1"/>
    </source>
</evidence>
<dbReference type="Proteomes" id="UP001499974">
    <property type="component" value="Unassembled WGS sequence"/>
</dbReference>
<accession>A0ABP8WX75</accession>
<dbReference type="InterPro" id="IPR058702">
    <property type="entry name" value="MafI2-like"/>
</dbReference>
<gene>
    <name evidence="1" type="ORF">GCM10023349_09300</name>
</gene>